<dbReference type="AlphaFoldDB" id="A0A0F9UV65"/>
<organism evidence="2">
    <name type="scientific">marine sediment metagenome</name>
    <dbReference type="NCBI Taxonomy" id="412755"/>
    <lineage>
        <taxon>unclassified sequences</taxon>
        <taxon>metagenomes</taxon>
        <taxon>ecological metagenomes</taxon>
    </lineage>
</organism>
<accession>A0A0F9UV65</accession>
<dbReference type="CDD" id="cd02440">
    <property type="entry name" value="AdoMet_MTases"/>
    <property type="match status" value="1"/>
</dbReference>
<reference evidence="2" key="1">
    <citation type="journal article" date="2015" name="Nature">
        <title>Complex archaea that bridge the gap between prokaryotes and eukaryotes.</title>
        <authorList>
            <person name="Spang A."/>
            <person name="Saw J.H."/>
            <person name="Jorgensen S.L."/>
            <person name="Zaremba-Niedzwiedzka K."/>
            <person name="Martijn J."/>
            <person name="Lind A.E."/>
            <person name="van Eijk R."/>
            <person name="Schleper C."/>
            <person name="Guy L."/>
            <person name="Ettema T.J."/>
        </authorList>
    </citation>
    <scope>NUCLEOTIDE SEQUENCE</scope>
</reference>
<proteinExistence type="predicted"/>
<evidence type="ECO:0000313" key="2">
    <source>
        <dbReference type="EMBL" id="KKN96930.1"/>
    </source>
</evidence>
<gene>
    <name evidence="2" type="ORF">LCGC14_0161800</name>
</gene>
<protein>
    <recommendedName>
        <fullName evidence="1">Methyltransferase domain-containing protein</fullName>
    </recommendedName>
</protein>
<dbReference type="SUPFAM" id="SSF53335">
    <property type="entry name" value="S-adenosyl-L-methionine-dependent methyltransferases"/>
    <property type="match status" value="1"/>
</dbReference>
<feature type="domain" description="Methyltransferase" evidence="1">
    <location>
        <begin position="116"/>
        <end position="210"/>
    </location>
</feature>
<dbReference type="Gene3D" id="3.40.50.150">
    <property type="entry name" value="Vaccinia Virus protein VP39"/>
    <property type="match status" value="1"/>
</dbReference>
<dbReference type="EMBL" id="LAZR01000061">
    <property type="protein sequence ID" value="KKN96930.1"/>
    <property type="molecule type" value="Genomic_DNA"/>
</dbReference>
<evidence type="ECO:0000259" key="1">
    <source>
        <dbReference type="Pfam" id="PF13649"/>
    </source>
</evidence>
<dbReference type="InterPro" id="IPR029063">
    <property type="entry name" value="SAM-dependent_MTases_sf"/>
</dbReference>
<dbReference type="Pfam" id="PF13649">
    <property type="entry name" value="Methyltransf_25"/>
    <property type="match status" value="1"/>
</dbReference>
<sequence length="336" mass="35673">MQIEYLNSGLEELNRELAAAFSGACELSAEQMSACRWAVLDMPGAADAPDGVQQELIGRLEAARQAARERGLGQVFGWCMVGAQAAATGQWDHQDDCALSAVTNFLREVVPTPASVLDVAAGTGHCSFPLAADGYNIALFDSAAGFLELAVKDADRQGLADRLDALLCGTFADLPALPDDAYDACLCIGSIFYLPSPHQVEQAVTQLARIASKSIVFDVTSKLGTIRQLGTDDSDFDFSPSAAEEILSTGITPPGKPEHGREVYSCFSAAELRHLVEGAGMKLQQLVGYGSTANETSDILTRLPPQQRTHIDQLLTGDDAALDRAPNLLALCTKAK</sequence>
<comment type="caution">
    <text evidence="2">The sequence shown here is derived from an EMBL/GenBank/DDBJ whole genome shotgun (WGS) entry which is preliminary data.</text>
</comment>
<name>A0A0F9UV65_9ZZZZ</name>
<dbReference type="InterPro" id="IPR041698">
    <property type="entry name" value="Methyltransf_25"/>
</dbReference>